<dbReference type="PANTHER" id="PTHR43861">
    <property type="entry name" value="TRANS-ACONITATE 2-METHYLTRANSFERASE-RELATED"/>
    <property type="match status" value="1"/>
</dbReference>
<dbReference type="Proteomes" id="UP000198888">
    <property type="component" value="Unassembled WGS sequence"/>
</dbReference>
<keyword evidence="1" id="KW-0830">Ubiquinone</keyword>
<keyword evidence="2" id="KW-1185">Reference proteome</keyword>
<evidence type="ECO:0000313" key="2">
    <source>
        <dbReference type="Proteomes" id="UP000198888"/>
    </source>
</evidence>
<evidence type="ECO:0000313" key="1">
    <source>
        <dbReference type="EMBL" id="SEJ27918.1"/>
    </source>
</evidence>
<gene>
    <name evidence="1" type="ORF">SAMN05444271_1395</name>
</gene>
<accession>A0A2H4Q3Q5</accession>
<keyword evidence="1" id="KW-0489">Methyltransferase</keyword>
<dbReference type="KEGG" id="hae:halTADL_2257"/>
<accession>A0A1H6XFM7</accession>
<dbReference type="CDD" id="cd02440">
    <property type="entry name" value="AdoMet_MTases"/>
    <property type="match status" value="1"/>
</dbReference>
<keyword evidence="1" id="KW-0808">Transferase</keyword>
<dbReference type="AlphaFoldDB" id="A0A1H6XFM7"/>
<dbReference type="Gene3D" id="3.40.50.150">
    <property type="entry name" value="Vaccinia Virus protein VP39"/>
    <property type="match status" value="1"/>
</dbReference>
<organism evidence="1 2">
    <name type="scientific">Halohasta litchfieldiae</name>
    <dbReference type="NCBI Taxonomy" id="1073996"/>
    <lineage>
        <taxon>Archaea</taxon>
        <taxon>Methanobacteriati</taxon>
        <taxon>Methanobacteriota</taxon>
        <taxon>Stenosarchaea group</taxon>
        <taxon>Halobacteria</taxon>
        <taxon>Halobacteriales</taxon>
        <taxon>Haloferacaceae</taxon>
        <taxon>Halohasta</taxon>
    </lineage>
</organism>
<proteinExistence type="predicted"/>
<name>A0A1H6XFM7_9EURY</name>
<dbReference type="OrthoDB" id="147504at2157"/>
<reference evidence="1 2" key="1">
    <citation type="submission" date="2016-10" db="EMBL/GenBank/DDBJ databases">
        <authorList>
            <person name="de Groot N.N."/>
        </authorList>
    </citation>
    <scope>NUCLEOTIDE SEQUENCE [LARGE SCALE GENOMIC DNA]</scope>
    <source>
        <strain evidence="1 2">DSM 22187</strain>
    </source>
</reference>
<dbReference type="STRING" id="1073996.SAMN05444271_1395"/>
<dbReference type="GeneID" id="35003037"/>
<dbReference type="EMBL" id="FNYR01000039">
    <property type="protein sequence ID" value="SEJ27918.1"/>
    <property type="molecule type" value="Genomic_DNA"/>
</dbReference>
<dbReference type="Pfam" id="PF13489">
    <property type="entry name" value="Methyltransf_23"/>
    <property type="match status" value="1"/>
</dbReference>
<dbReference type="GO" id="GO:0008168">
    <property type="term" value="F:methyltransferase activity"/>
    <property type="evidence" value="ECO:0007669"/>
    <property type="project" value="UniProtKB-KW"/>
</dbReference>
<dbReference type="SUPFAM" id="SSF53335">
    <property type="entry name" value="S-adenosyl-L-methionine-dependent methyltransferases"/>
    <property type="match status" value="1"/>
</dbReference>
<dbReference type="RefSeq" id="WP_089673681.1">
    <property type="nucleotide sequence ID" value="NZ_CP024845.1"/>
</dbReference>
<sequence>MVGQDSLTDPQQRSETRTEVADFIASQRLDTDSVSWISPTGVGESREELLQIPAETAGLTDQSACRIGDIGCGAGVLTAALAERYQSSKVLGIEFAAGAYDVAQGRFVDSENVVVVGGDAERVLPELRPLDVIYAINMVQDTADPLRMIRALAEALSEDGILILTVPDETATELFPEFAGWDEKRELPYMEMTDITVDGEQTSWHQYAFPEDRLKTVFEQRGLSVVRQDTLSADAAGLLYPMELLDDDERREWAESVVEEQRANPQAGPEIPLYVLETES</sequence>
<dbReference type="InterPro" id="IPR029063">
    <property type="entry name" value="SAM-dependent_MTases_sf"/>
</dbReference>
<protein>
    <submittedName>
        <fullName evidence="1">Ubiquinone/menaquinone biosynthesis C-methylase UbiE</fullName>
    </submittedName>
</protein>
<dbReference type="GO" id="GO:0032259">
    <property type="term" value="P:methylation"/>
    <property type="evidence" value="ECO:0007669"/>
    <property type="project" value="UniProtKB-KW"/>
</dbReference>